<dbReference type="GO" id="GO:0005524">
    <property type="term" value="F:ATP binding"/>
    <property type="evidence" value="ECO:0007669"/>
    <property type="project" value="UniProtKB-KW"/>
</dbReference>
<keyword evidence="6 7" id="KW-0472">Membrane</keyword>
<keyword evidence="11" id="KW-1185">Reference proteome</keyword>
<accession>A0A2K8KQU2</accession>
<evidence type="ECO:0000256" key="3">
    <source>
        <dbReference type="ARBA" id="ARBA00022741"/>
    </source>
</evidence>
<evidence type="ECO:0000256" key="5">
    <source>
        <dbReference type="ARBA" id="ARBA00022989"/>
    </source>
</evidence>
<dbReference type="InterPro" id="IPR003439">
    <property type="entry name" value="ABC_transporter-like_ATP-bd"/>
</dbReference>
<dbReference type="EMBL" id="CP011797">
    <property type="protein sequence ID" value="ATX76982.1"/>
    <property type="molecule type" value="Genomic_DNA"/>
</dbReference>
<dbReference type="CDD" id="cd07346">
    <property type="entry name" value="ABC_6TM_exporters"/>
    <property type="match status" value="1"/>
</dbReference>
<feature type="transmembrane region" description="Helical" evidence="7">
    <location>
        <begin position="20"/>
        <end position="39"/>
    </location>
</feature>
<keyword evidence="5 7" id="KW-1133">Transmembrane helix</keyword>
<dbReference type="SUPFAM" id="SSF90123">
    <property type="entry name" value="ABC transporter transmembrane region"/>
    <property type="match status" value="1"/>
</dbReference>
<dbReference type="AlphaFoldDB" id="A0A2K8KQU2"/>
<dbReference type="InterPro" id="IPR011527">
    <property type="entry name" value="ABC1_TM_dom"/>
</dbReference>
<dbReference type="Pfam" id="PF00005">
    <property type="entry name" value="ABC_tran"/>
    <property type="match status" value="1"/>
</dbReference>
<gene>
    <name evidence="10" type="ORF">REIFOR_01845</name>
</gene>
<dbReference type="InterPro" id="IPR036640">
    <property type="entry name" value="ABC1_TM_sf"/>
</dbReference>
<dbReference type="Pfam" id="PF00664">
    <property type="entry name" value="ABC_membrane"/>
    <property type="match status" value="1"/>
</dbReference>
<comment type="subcellular location">
    <subcellularLocation>
        <location evidence="1">Cell membrane</location>
        <topology evidence="1">Multi-pass membrane protein</topology>
    </subcellularLocation>
</comment>
<dbReference type="GO" id="GO:0005886">
    <property type="term" value="C:plasma membrane"/>
    <property type="evidence" value="ECO:0007669"/>
    <property type="project" value="UniProtKB-SubCell"/>
</dbReference>
<dbReference type="PROSITE" id="PS50929">
    <property type="entry name" value="ABC_TM1F"/>
    <property type="match status" value="1"/>
</dbReference>
<dbReference type="Gene3D" id="3.40.50.300">
    <property type="entry name" value="P-loop containing nucleotide triphosphate hydrolases"/>
    <property type="match status" value="1"/>
</dbReference>
<dbReference type="InterPro" id="IPR027417">
    <property type="entry name" value="P-loop_NTPase"/>
</dbReference>
<evidence type="ECO:0000256" key="2">
    <source>
        <dbReference type="ARBA" id="ARBA00022692"/>
    </source>
</evidence>
<dbReference type="InterPro" id="IPR039421">
    <property type="entry name" value="Type_1_exporter"/>
</dbReference>
<proteinExistence type="predicted"/>
<keyword evidence="4 10" id="KW-0067">ATP-binding</keyword>
<evidence type="ECO:0000313" key="11">
    <source>
        <dbReference type="Proteomes" id="UP000229757"/>
    </source>
</evidence>
<feature type="domain" description="ABC transporter" evidence="8">
    <location>
        <begin position="332"/>
        <end position="553"/>
    </location>
</feature>
<sequence>MNALRILWKMVSFHKHILPIAASVVVFVSILTVSVPLYIKFVLEYILVEKASELLYYGTLFFIGIFTLRFIFGLAQDLAVIILRQKIERTYNIEYINSIFSLNYMAFLKYDKGDLLSRIRSFLNEIEWFLCDFIFFVFHAVFIFIFLSISMALTSMPLFLLVLAFVPLHFYNFKHFIHPLKTSSEEQEHARSDLISFCLQSLSAWYDIRNYHMQTEFIRRNSKMIDRLSMATLSRKISGLRQGHFQAALIATNHTSVIVYGSFLVIKGQINIGTVFFFLLLLDFFYTPIYRFGAINESLQASAIKIQRMTELIFHNQKEVVILESKKVDVEVKVDKVVTLEARNLTVDGLFQGINFNFKAGKIHFIGGPSGCGKSTLLRVLAKQSDPSQGLLLINDIDTRDWPEFKYREFTQCAIQEVQLFSSTILGNIHLDSHDEFDSKRLTDACYYAVADEFIEQLPYRYHTRIEEQGRNFSGGQQQRLCLARLFFHDADVMLLDEPTSALDPATEKLFFERLQELKKDKVIIIVNHRPHNALFADVLLELRSSGLAVVDALKVVA</sequence>
<keyword evidence="2 7" id="KW-0812">Transmembrane</keyword>
<dbReference type="OrthoDB" id="9806127at2"/>
<dbReference type="GO" id="GO:0015421">
    <property type="term" value="F:ABC-type oligopeptide transporter activity"/>
    <property type="evidence" value="ECO:0007669"/>
    <property type="project" value="TreeGrafter"/>
</dbReference>
<feature type="transmembrane region" description="Helical" evidence="7">
    <location>
        <begin position="59"/>
        <end position="83"/>
    </location>
</feature>
<dbReference type="InterPro" id="IPR017871">
    <property type="entry name" value="ABC_transporter-like_CS"/>
</dbReference>
<dbReference type="RefSeq" id="WP_100257274.1">
    <property type="nucleotide sequence ID" value="NZ_CP011797.1"/>
</dbReference>
<feature type="transmembrane region" description="Helical" evidence="7">
    <location>
        <begin position="128"/>
        <end position="149"/>
    </location>
</feature>
<dbReference type="PROSITE" id="PS50893">
    <property type="entry name" value="ABC_TRANSPORTER_2"/>
    <property type="match status" value="1"/>
</dbReference>
<name>A0A2K8KQU2_9GAMM</name>
<dbReference type="PANTHER" id="PTHR43394">
    <property type="entry name" value="ATP-DEPENDENT PERMEASE MDL1, MITOCHONDRIAL"/>
    <property type="match status" value="1"/>
</dbReference>
<dbReference type="SUPFAM" id="SSF52540">
    <property type="entry name" value="P-loop containing nucleoside triphosphate hydrolases"/>
    <property type="match status" value="1"/>
</dbReference>
<evidence type="ECO:0000256" key="4">
    <source>
        <dbReference type="ARBA" id="ARBA00022840"/>
    </source>
</evidence>
<evidence type="ECO:0000256" key="6">
    <source>
        <dbReference type="ARBA" id="ARBA00023136"/>
    </source>
</evidence>
<dbReference type="Gene3D" id="1.20.1560.10">
    <property type="entry name" value="ABC transporter type 1, transmembrane domain"/>
    <property type="match status" value="1"/>
</dbReference>
<dbReference type="InterPro" id="IPR003593">
    <property type="entry name" value="AAA+_ATPase"/>
</dbReference>
<keyword evidence="3" id="KW-0547">Nucleotide-binding</keyword>
<reference evidence="10 11" key="1">
    <citation type="journal article" date="2017" name="Environ. Microbiol.">
        <title>Genomic and physiological analyses of 'Reinekea forsetii' reveal a versatile opportunistic lifestyle during spring algae blooms.</title>
        <authorList>
            <person name="Avci B."/>
            <person name="Hahnke R.L."/>
            <person name="Chafee M."/>
            <person name="Fischer T."/>
            <person name="Gruber-Vodicka H."/>
            <person name="Tegetmeyer H.E."/>
            <person name="Harder J."/>
            <person name="Fuchs B.M."/>
            <person name="Amann R.I."/>
            <person name="Teeling H."/>
        </authorList>
    </citation>
    <scope>NUCLEOTIDE SEQUENCE [LARGE SCALE GENOMIC DNA]</scope>
    <source>
        <strain evidence="10 11">Hel1_31_D35</strain>
    </source>
</reference>
<dbReference type="PANTHER" id="PTHR43394:SF1">
    <property type="entry name" value="ATP-BINDING CASSETTE SUB-FAMILY B MEMBER 10, MITOCHONDRIAL"/>
    <property type="match status" value="1"/>
</dbReference>
<dbReference type="GO" id="GO:0016887">
    <property type="term" value="F:ATP hydrolysis activity"/>
    <property type="evidence" value="ECO:0007669"/>
    <property type="project" value="InterPro"/>
</dbReference>
<protein>
    <submittedName>
        <fullName evidence="10">Sugar ABC transporter, ATP-binding protein</fullName>
    </submittedName>
</protein>
<feature type="transmembrane region" description="Helical" evidence="7">
    <location>
        <begin position="155"/>
        <end position="173"/>
    </location>
</feature>
<evidence type="ECO:0000313" key="10">
    <source>
        <dbReference type="EMBL" id="ATX76982.1"/>
    </source>
</evidence>
<dbReference type="Proteomes" id="UP000229757">
    <property type="component" value="Chromosome"/>
</dbReference>
<evidence type="ECO:0000259" key="8">
    <source>
        <dbReference type="PROSITE" id="PS50893"/>
    </source>
</evidence>
<dbReference type="PROSITE" id="PS00211">
    <property type="entry name" value="ABC_TRANSPORTER_1"/>
    <property type="match status" value="1"/>
</dbReference>
<organism evidence="10 11">
    <name type="scientific">Reinekea forsetii</name>
    <dbReference type="NCBI Taxonomy" id="1336806"/>
    <lineage>
        <taxon>Bacteria</taxon>
        <taxon>Pseudomonadati</taxon>
        <taxon>Pseudomonadota</taxon>
        <taxon>Gammaproteobacteria</taxon>
        <taxon>Oceanospirillales</taxon>
        <taxon>Saccharospirillaceae</taxon>
        <taxon>Reinekea</taxon>
    </lineage>
</organism>
<dbReference type="KEGG" id="rfo:REIFOR_01845"/>
<evidence type="ECO:0000256" key="1">
    <source>
        <dbReference type="ARBA" id="ARBA00004651"/>
    </source>
</evidence>
<feature type="domain" description="ABC transmembrane type-1" evidence="9">
    <location>
        <begin position="20"/>
        <end position="301"/>
    </location>
</feature>
<evidence type="ECO:0000256" key="7">
    <source>
        <dbReference type="SAM" id="Phobius"/>
    </source>
</evidence>
<dbReference type="SMART" id="SM00382">
    <property type="entry name" value="AAA"/>
    <property type="match status" value="1"/>
</dbReference>
<evidence type="ECO:0000259" key="9">
    <source>
        <dbReference type="PROSITE" id="PS50929"/>
    </source>
</evidence>